<keyword evidence="11" id="KW-1015">Disulfide bond</keyword>
<comment type="pathway">
    <text evidence="2">Protein modification; protein glycosylation.</text>
</comment>
<dbReference type="FunFam" id="3.90.1480.20:FF:000013">
    <property type="entry name" value="ST6 N-acetylgalactosaminide alpha-2,6-sialyltransferase 1"/>
    <property type="match status" value="1"/>
</dbReference>
<keyword evidence="6 18" id="KW-0812">Transmembrane</keyword>
<evidence type="ECO:0000256" key="1">
    <source>
        <dbReference type="ARBA" id="ARBA00004323"/>
    </source>
</evidence>
<dbReference type="RefSeq" id="XP_018090868.1">
    <property type="nucleotide sequence ID" value="XM_018235379.2"/>
</dbReference>
<dbReference type="Proteomes" id="UP000186698">
    <property type="component" value="Chromosome 9_10L"/>
</dbReference>
<evidence type="ECO:0000256" key="17">
    <source>
        <dbReference type="SAM" id="MobiDB-lite"/>
    </source>
</evidence>
<dbReference type="Gene3D" id="3.90.1480.20">
    <property type="entry name" value="Glycosyl transferase family 29"/>
    <property type="match status" value="1"/>
</dbReference>
<feature type="compositionally biased region" description="Low complexity" evidence="17">
    <location>
        <begin position="83"/>
        <end position="94"/>
    </location>
</feature>
<comment type="similarity">
    <text evidence="3">Belongs to the glycosyltransferase 29 family.</text>
</comment>
<keyword evidence="10 18" id="KW-0472">Membrane</keyword>
<evidence type="ECO:0000256" key="4">
    <source>
        <dbReference type="ARBA" id="ARBA00022676"/>
    </source>
</evidence>
<evidence type="ECO:0000256" key="6">
    <source>
        <dbReference type="ARBA" id="ARBA00022692"/>
    </source>
</evidence>
<evidence type="ECO:0000256" key="12">
    <source>
        <dbReference type="ARBA" id="ARBA00023180"/>
    </source>
</evidence>
<dbReference type="CTD" id="108701136"/>
<dbReference type="OrthoDB" id="10264956at2759"/>
<dbReference type="InterPro" id="IPR012163">
    <property type="entry name" value="Sialyl_trans"/>
</dbReference>
<evidence type="ECO:0000256" key="16">
    <source>
        <dbReference type="ARBA" id="ARBA00052285"/>
    </source>
</evidence>
<dbReference type="Pfam" id="PF00777">
    <property type="entry name" value="Glyco_transf_29"/>
    <property type="match status" value="1"/>
</dbReference>
<keyword evidence="8 18" id="KW-1133">Transmembrane helix</keyword>
<gene>
    <name evidence="20" type="primary">LOC108701136</name>
</gene>
<reference evidence="20" key="1">
    <citation type="submission" date="2025-08" db="UniProtKB">
        <authorList>
            <consortium name="RefSeq"/>
        </authorList>
    </citation>
    <scope>IDENTIFICATION</scope>
    <source>
        <strain evidence="20">J_2021</strain>
        <tissue evidence="20">Erythrocytes</tissue>
    </source>
</reference>
<keyword evidence="9" id="KW-0333">Golgi apparatus</keyword>
<proteinExistence type="inferred from homology"/>
<comment type="catalytic activity">
    <reaction evidence="16">
        <text>a 3-O-[N-acetyl-alpha-D-galactosaminyl]-L-threonyl-[protein] + CMP-N-acetyl-beta-neuraminate = a 3-O-[N-acetyl-alpha-neuraminosyl-(2-&gt;6)-N-acetyl-alpha-D-galactosaminyl]-L-threonyl-[protein] + CMP + H(+)</text>
        <dbReference type="Rhea" id="RHEA:81643"/>
        <dbReference type="Rhea" id="RHEA-COMP:11689"/>
        <dbReference type="Rhea" id="RHEA-COMP:19720"/>
        <dbReference type="ChEBI" id="CHEBI:15378"/>
        <dbReference type="ChEBI" id="CHEBI:57812"/>
        <dbReference type="ChEBI" id="CHEBI:60377"/>
        <dbReference type="ChEBI" id="CHEBI:87075"/>
        <dbReference type="ChEBI" id="CHEBI:231970"/>
    </reaction>
    <physiologicalReaction direction="left-to-right" evidence="16">
        <dbReference type="Rhea" id="RHEA:81644"/>
    </physiologicalReaction>
</comment>
<dbReference type="KEGG" id="xla:108701136"/>
<keyword evidence="19" id="KW-1185">Reference proteome</keyword>
<name>A0A1L8EUI2_XENLA</name>
<evidence type="ECO:0000256" key="2">
    <source>
        <dbReference type="ARBA" id="ARBA00004922"/>
    </source>
</evidence>
<dbReference type="PIRSF" id="PIRSF005557">
    <property type="entry name" value="Sialyl_trans"/>
    <property type="match status" value="1"/>
</dbReference>
<dbReference type="PaxDb" id="8355-A0A1L8EUI2"/>
<evidence type="ECO:0000256" key="15">
    <source>
        <dbReference type="ARBA" id="ARBA00050664"/>
    </source>
</evidence>
<evidence type="ECO:0000256" key="18">
    <source>
        <dbReference type="SAM" id="Phobius"/>
    </source>
</evidence>
<dbReference type="PANTHER" id="PTHR45941:SF1">
    <property type="entry name" value="ALPHA-N-ACETYLGALACTOSAMINIDE ALPHA-2,6-SIALYLTRANSFERASE 1"/>
    <property type="match status" value="1"/>
</dbReference>
<dbReference type="AlphaFoldDB" id="A0A1L8EUI2"/>
<dbReference type="GeneID" id="108701136"/>
<dbReference type="InterPro" id="IPR038578">
    <property type="entry name" value="GT29-like_sf"/>
</dbReference>
<keyword evidence="4" id="KW-0328">Glycosyltransferase</keyword>
<evidence type="ECO:0000313" key="20">
    <source>
        <dbReference type="RefSeq" id="XP_018090868.1"/>
    </source>
</evidence>
<dbReference type="GO" id="GO:1901137">
    <property type="term" value="P:carbohydrate derivative biosynthetic process"/>
    <property type="evidence" value="ECO:0007669"/>
    <property type="project" value="UniProtKB-ARBA"/>
</dbReference>
<comment type="subcellular location">
    <subcellularLocation>
        <location evidence="1">Golgi apparatus membrane</location>
        <topology evidence="1">Single-pass type II membrane protein</topology>
    </subcellularLocation>
</comment>
<evidence type="ECO:0000256" key="11">
    <source>
        <dbReference type="ARBA" id="ARBA00023157"/>
    </source>
</evidence>
<dbReference type="InterPro" id="IPR001675">
    <property type="entry name" value="Glyco_trans_29"/>
</dbReference>
<dbReference type="PANTHER" id="PTHR45941">
    <property type="entry name" value="ALPHA-N-ACETYLGALACTOSAMINIDE ALPHA-2,6-SIALYLTRANSFERASE 2-LIKE-RELATED"/>
    <property type="match status" value="1"/>
</dbReference>
<keyword evidence="12" id="KW-0325">Glycoprotein</keyword>
<evidence type="ECO:0000256" key="10">
    <source>
        <dbReference type="ARBA" id="ARBA00023136"/>
    </source>
</evidence>
<comment type="catalytic activity">
    <reaction evidence="15">
        <text>a 3-O-[N-acetyl-alpha-neuraminyl-(2-&gt;3)-beta-D-galactosyl-(1-&gt;3)-N-acetyl-alpha-D-galactosaminyl]-L-threonyl-[protein] + CMP-N-acetyl-beta-neuraminate = a 3-O-{alpha-Neu5Ac-(2-&gt;3)-beta-D-Gal-(1-&gt;3)-[alpha-Neu5Ac-(2-&gt;6)]-alpha-D-GalNAc}-L-threonyl-[protein] + CMP + H(+)</text>
        <dbReference type="Rhea" id="RHEA:81659"/>
        <dbReference type="Rhea" id="RHEA-COMP:14417"/>
        <dbReference type="Rhea" id="RHEA-COMP:16763"/>
        <dbReference type="ChEBI" id="CHEBI:15378"/>
        <dbReference type="ChEBI" id="CHEBI:57812"/>
        <dbReference type="ChEBI" id="CHEBI:60377"/>
        <dbReference type="ChEBI" id="CHEBI:139598"/>
        <dbReference type="ChEBI" id="CHEBI:156398"/>
    </reaction>
    <physiologicalReaction direction="left-to-right" evidence="15">
        <dbReference type="Rhea" id="RHEA:81660"/>
    </physiologicalReaction>
</comment>
<dbReference type="Bgee" id="108701136">
    <property type="expression patterns" value="Expressed in spleen and 2 other cell types or tissues"/>
</dbReference>
<accession>A0A1L8EUI2</accession>
<feature type="transmembrane region" description="Helical" evidence="18">
    <location>
        <begin position="7"/>
        <end position="27"/>
    </location>
</feature>
<evidence type="ECO:0000256" key="14">
    <source>
        <dbReference type="ARBA" id="ARBA00039109"/>
    </source>
</evidence>
<evidence type="ECO:0000256" key="3">
    <source>
        <dbReference type="ARBA" id="ARBA00006003"/>
    </source>
</evidence>
<dbReference type="STRING" id="8355.A0A1L8EUI2"/>
<keyword evidence="5" id="KW-0808">Transferase</keyword>
<evidence type="ECO:0000256" key="8">
    <source>
        <dbReference type="ARBA" id="ARBA00022989"/>
    </source>
</evidence>
<dbReference type="EC" id="2.4.3.3" evidence="14"/>
<feature type="region of interest" description="Disordered" evidence="17">
    <location>
        <begin position="54"/>
        <end position="94"/>
    </location>
</feature>
<sequence>MRICRRTICVCLSIQAMLVLSLVLFLIQSPKLIPLFSKRQEGYRRIETTSDQLNINLPSTTKHDGVSEKGSTVSLYPKSTKAPSSPLSRSTTRPLQADDFAAEPKWSFDDEYTIDNLSTNTSCPSSVKSKALNSPWLSDIFLPKIILFMDNRHFSKQIWDRLQHFTPPFGWMELNYTVVKEVVSSLPPLLEQQILYSEKKPGGHQCISCAVVGNGGILNGSGVGQEIDSHDYVFRVNGAVINGFENDVGTRTSFYGFSAYTMLASLKNPDLNKRGFSKLPKHNETRYILIPEARRDYAWLDAVQKNKEISKGTLEHYRKRPRDDFGDSFDPKKLLVAHPDFMRYLKNRFARGNVLNSKNWMLYRPSTGALLMLTALHLCDTVSAYGFMTEDYNNYSDHYYDLKYTPIKFYANHDLRLERDLWRRLHEENIIKLYQRT</sequence>
<keyword evidence="7" id="KW-0735">Signal-anchor</keyword>
<dbReference type="GO" id="GO:0000139">
    <property type="term" value="C:Golgi membrane"/>
    <property type="evidence" value="ECO:0007669"/>
    <property type="project" value="UniProtKB-SubCell"/>
</dbReference>
<protein>
    <recommendedName>
        <fullName evidence="14">alpha-N-acetylgalactosaminide alpha-2,6-sialyltransferase</fullName>
        <ecNumber evidence="14">2.4.3.3</ecNumber>
    </recommendedName>
</protein>
<dbReference type="GO" id="GO:0001665">
    <property type="term" value="F:alpha-N-acetylgalactosaminide alpha-2,6-sialyltransferase activity"/>
    <property type="evidence" value="ECO:0000318"/>
    <property type="project" value="GO_Central"/>
</dbReference>
<dbReference type="OMA" id="WDFEEQY"/>
<evidence type="ECO:0000313" key="19">
    <source>
        <dbReference type="Proteomes" id="UP000186698"/>
    </source>
</evidence>
<comment type="catalytic activity">
    <reaction evidence="13">
        <text>a beta-D-galactosyl-(1-&gt;3)-N-acetyl-alpha-D-galactosaminyl derivative + CMP-N-acetyl-beta-neuraminate = a beta-D-galactosyl-(1-&gt;3)-[N-acetyl-alpha-neuraminyl-(2-&gt;6)]-N-acetyl-alpha-D-galactosaminyl derivative + CMP + H(+)</text>
        <dbReference type="Rhea" id="RHEA:11136"/>
        <dbReference type="ChEBI" id="CHEBI:15378"/>
        <dbReference type="ChEBI" id="CHEBI:57812"/>
        <dbReference type="ChEBI" id="CHEBI:60377"/>
        <dbReference type="ChEBI" id="CHEBI:133470"/>
        <dbReference type="ChEBI" id="CHEBI:140764"/>
        <dbReference type="EC" id="2.4.3.3"/>
    </reaction>
    <physiologicalReaction direction="left-to-right" evidence="13">
        <dbReference type="Rhea" id="RHEA:11137"/>
    </physiologicalReaction>
</comment>
<dbReference type="GO" id="GO:0009312">
    <property type="term" value="P:oligosaccharide biosynthetic process"/>
    <property type="evidence" value="ECO:0000318"/>
    <property type="project" value="GO_Central"/>
</dbReference>
<evidence type="ECO:0000256" key="7">
    <source>
        <dbReference type="ARBA" id="ARBA00022968"/>
    </source>
</evidence>
<evidence type="ECO:0000256" key="5">
    <source>
        <dbReference type="ARBA" id="ARBA00022679"/>
    </source>
</evidence>
<evidence type="ECO:0000256" key="9">
    <source>
        <dbReference type="ARBA" id="ARBA00023034"/>
    </source>
</evidence>
<evidence type="ECO:0000256" key="13">
    <source>
        <dbReference type="ARBA" id="ARBA00036348"/>
    </source>
</evidence>
<organism evidence="19 20">
    <name type="scientific">Xenopus laevis</name>
    <name type="common">African clawed frog</name>
    <dbReference type="NCBI Taxonomy" id="8355"/>
    <lineage>
        <taxon>Eukaryota</taxon>
        <taxon>Metazoa</taxon>
        <taxon>Chordata</taxon>
        <taxon>Craniata</taxon>
        <taxon>Vertebrata</taxon>
        <taxon>Euteleostomi</taxon>
        <taxon>Amphibia</taxon>
        <taxon>Batrachia</taxon>
        <taxon>Anura</taxon>
        <taxon>Pipoidea</taxon>
        <taxon>Pipidae</taxon>
        <taxon>Xenopodinae</taxon>
        <taxon>Xenopus</taxon>
        <taxon>Xenopus</taxon>
    </lineage>
</organism>